<organism evidence="7 8">
    <name type="scientific">Fusarium pseudocircinatum</name>
    <dbReference type="NCBI Taxonomy" id="56676"/>
    <lineage>
        <taxon>Eukaryota</taxon>
        <taxon>Fungi</taxon>
        <taxon>Dikarya</taxon>
        <taxon>Ascomycota</taxon>
        <taxon>Pezizomycotina</taxon>
        <taxon>Sordariomycetes</taxon>
        <taxon>Hypocreomycetidae</taxon>
        <taxon>Hypocreales</taxon>
        <taxon>Nectriaceae</taxon>
        <taxon>Fusarium</taxon>
        <taxon>Fusarium fujikuroi species complex</taxon>
    </lineage>
</organism>
<keyword evidence="4 5" id="KW-0472">Membrane</keyword>
<dbReference type="Proteomes" id="UP000546213">
    <property type="component" value="Unassembled WGS sequence"/>
</dbReference>
<comment type="subcellular location">
    <subcellularLocation>
        <location evidence="1">Membrane</location>
        <topology evidence="1">Multi-pass membrane protein</topology>
    </subcellularLocation>
</comment>
<dbReference type="OrthoDB" id="5057398at2759"/>
<evidence type="ECO:0000256" key="4">
    <source>
        <dbReference type="ARBA" id="ARBA00023136"/>
    </source>
</evidence>
<feature type="transmembrane region" description="Helical" evidence="5">
    <location>
        <begin position="47"/>
        <end position="66"/>
    </location>
</feature>
<keyword evidence="8" id="KW-1185">Reference proteome</keyword>
<dbReference type="PANTHER" id="PTHR43341">
    <property type="entry name" value="AMINO ACID PERMEASE"/>
    <property type="match status" value="1"/>
</dbReference>
<gene>
    <name evidence="7" type="ORF">FPCIR_14337</name>
</gene>
<protein>
    <submittedName>
        <fullName evidence="7">Amino acid permease</fullName>
    </submittedName>
</protein>
<evidence type="ECO:0000313" key="8">
    <source>
        <dbReference type="Proteomes" id="UP000546213"/>
    </source>
</evidence>
<sequence length="110" mass="11766">MAENDIKIESTADNALQQCEAKPGSIHATENDCGEFRRSFSARQIHMISLGGQIGAGLFVSTGTNLARGGPASMLISFAIVSSYVFAMLHIMGKMTIGFPMSSNFINYAD</sequence>
<dbReference type="Gene3D" id="1.20.1740.10">
    <property type="entry name" value="Amino acid/polyamine transporter I"/>
    <property type="match status" value="1"/>
</dbReference>
<evidence type="ECO:0000259" key="6">
    <source>
        <dbReference type="Pfam" id="PF00324"/>
    </source>
</evidence>
<dbReference type="InterPro" id="IPR004841">
    <property type="entry name" value="AA-permease/SLC12A_dom"/>
</dbReference>
<dbReference type="EMBL" id="JAAOAS010000825">
    <property type="protein sequence ID" value="KAF5572237.1"/>
    <property type="molecule type" value="Genomic_DNA"/>
</dbReference>
<proteinExistence type="predicted"/>
<evidence type="ECO:0000256" key="5">
    <source>
        <dbReference type="SAM" id="Phobius"/>
    </source>
</evidence>
<dbReference type="InterPro" id="IPR050524">
    <property type="entry name" value="APC_YAT"/>
</dbReference>
<dbReference type="GO" id="GO:0015171">
    <property type="term" value="F:amino acid transmembrane transporter activity"/>
    <property type="evidence" value="ECO:0007669"/>
    <property type="project" value="TreeGrafter"/>
</dbReference>
<dbReference type="PANTHER" id="PTHR43341:SF4">
    <property type="entry name" value="ARGININE PERMEASE CAN1-RELATED"/>
    <property type="match status" value="1"/>
</dbReference>
<feature type="domain" description="Amino acid permease/ SLC12A" evidence="6">
    <location>
        <begin position="45"/>
        <end position="109"/>
    </location>
</feature>
<comment type="caution">
    <text evidence="7">The sequence shown here is derived from an EMBL/GenBank/DDBJ whole genome shotgun (WGS) entry which is preliminary data.</text>
</comment>
<dbReference type="AlphaFoldDB" id="A0A8H5KFK4"/>
<feature type="transmembrane region" description="Helical" evidence="5">
    <location>
        <begin position="72"/>
        <end position="92"/>
    </location>
</feature>
<dbReference type="GO" id="GO:0016020">
    <property type="term" value="C:membrane"/>
    <property type="evidence" value="ECO:0007669"/>
    <property type="project" value="UniProtKB-SubCell"/>
</dbReference>
<accession>A0A8H5KFK4</accession>
<name>A0A8H5KFK4_9HYPO</name>
<evidence type="ECO:0000256" key="2">
    <source>
        <dbReference type="ARBA" id="ARBA00022692"/>
    </source>
</evidence>
<keyword evidence="3 5" id="KW-1133">Transmembrane helix</keyword>
<reference evidence="7 8" key="1">
    <citation type="submission" date="2020-05" db="EMBL/GenBank/DDBJ databases">
        <title>Identification and distribution of gene clusters putatively required for synthesis of sphingolipid metabolism inhibitors in phylogenetically diverse species of the filamentous fungus Fusarium.</title>
        <authorList>
            <person name="Kim H.-S."/>
            <person name="Busman M."/>
            <person name="Brown D.W."/>
            <person name="Divon H."/>
            <person name="Uhlig S."/>
            <person name="Proctor R.H."/>
        </authorList>
    </citation>
    <scope>NUCLEOTIDE SEQUENCE [LARGE SCALE GENOMIC DNA]</scope>
    <source>
        <strain evidence="7 8">NRRL 36939</strain>
    </source>
</reference>
<dbReference type="Pfam" id="PF00324">
    <property type="entry name" value="AA_permease"/>
    <property type="match status" value="1"/>
</dbReference>
<keyword evidence="2 5" id="KW-0812">Transmembrane</keyword>
<evidence type="ECO:0000313" key="7">
    <source>
        <dbReference type="EMBL" id="KAF5572237.1"/>
    </source>
</evidence>
<evidence type="ECO:0000256" key="3">
    <source>
        <dbReference type="ARBA" id="ARBA00022989"/>
    </source>
</evidence>
<evidence type="ECO:0000256" key="1">
    <source>
        <dbReference type="ARBA" id="ARBA00004141"/>
    </source>
</evidence>